<reference evidence="1" key="2">
    <citation type="journal article" date="2020" name="Nat. Commun.">
        <title>Large-scale genome sequencing of mycorrhizal fungi provides insights into the early evolution of symbiotic traits.</title>
        <authorList>
            <person name="Miyauchi S."/>
            <person name="Kiss E."/>
            <person name="Kuo A."/>
            <person name="Drula E."/>
            <person name="Kohler A."/>
            <person name="Sanchez-Garcia M."/>
            <person name="Morin E."/>
            <person name="Andreopoulos B."/>
            <person name="Barry K.W."/>
            <person name="Bonito G."/>
            <person name="Buee M."/>
            <person name="Carver A."/>
            <person name="Chen C."/>
            <person name="Cichocki N."/>
            <person name="Clum A."/>
            <person name="Culley D."/>
            <person name="Crous P.W."/>
            <person name="Fauchery L."/>
            <person name="Girlanda M."/>
            <person name="Hayes R.D."/>
            <person name="Keri Z."/>
            <person name="LaButti K."/>
            <person name="Lipzen A."/>
            <person name="Lombard V."/>
            <person name="Magnuson J."/>
            <person name="Maillard F."/>
            <person name="Murat C."/>
            <person name="Nolan M."/>
            <person name="Ohm R.A."/>
            <person name="Pangilinan J."/>
            <person name="Pereira M.F."/>
            <person name="Perotto S."/>
            <person name="Peter M."/>
            <person name="Pfister S."/>
            <person name="Riley R."/>
            <person name="Sitrit Y."/>
            <person name="Stielow J.B."/>
            <person name="Szollosi G."/>
            <person name="Zifcakova L."/>
            <person name="Stursova M."/>
            <person name="Spatafora J.W."/>
            <person name="Tedersoo L."/>
            <person name="Vaario L.M."/>
            <person name="Yamada A."/>
            <person name="Yan M."/>
            <person name="Wang P."/>
            <person name="Xu J."/>
            <person name="Bruns T."/>
            <person name="Baldrian P."/>
            <person name="Vilgalys R."/>
            <person name="Dunand C."/>
            <person name="Henrissat B."/>
            <person name="Grigoriev I.V."/>
            <person name="Hibbett D."/>
            <person name="Nagy L.G."/>
            <person name="Martin F.M."/>
        </authorList>
    </citation>
    <scope>NUCLEOTIDE SEQUENCE</scope>
    <source>
        <strain evidence="1">P2</strain>
    </source>
</reference>
<comment type="caution">
    <text evidence="1">The sequence shown here is derived from an EMBL/GenBank/DDBJ whole genome shotgun (WGS) entry which is preliminary data.</text>
</comment>
<proteinExistence type="predicted"/>
<organism evidence="1 2">
    <name type="scientific">Thelephora ganbajun</name>
    <name type="common">Ganba fungus</name>
    <dbReference type="NCBI Taxonomy" id="370292"/>
    <lineage>
        <taxon>Eukaryota</taxon>
        <taxon>Fungi</taxon>
        <taxon>Dikarya</taxon>
        <taxon>Basidiomycota</taxon>
        <taxon>Agaricomycotina</taxon>
        <taxon>Agaricomycetes</taxon>
        <taxon>Thelephorales</taxon>
        <taxon>Thelephoraceae</taxon>
        <taxon>Thelephora</taxon>
    </lineage>
</organism>
<evidence type="ECO:0000313" key="1">
    <source>
        <dbReference type="EMBL" id="KAF9651077.1"/>
    </source>
</evidence>
<dbReference type="EMBL" id="MU117978">
    <property type="protein sequence ID" value="KAF9651077.1"/>
    <property type="molecule type" value="Genomic_DNA"/>
</dbReference>
<dbReference type="Proteomes" id="UP000886501">
    <property type="component" value="Unassembled WGS sequence"/>
</dbReference>
<name>A0ACB6ZN75_THEGA</name>
<gene>
    <name evidence="1" type="ORF">BDM02DRAFT_3091795</name>
</gene>
<sequence length="832" mass="92764">MKRWPEGIVPLPPRTRSILRSTVILTSLVQVVSELIQNALDANARSIQVGIDCDDWSCWVQDDGMGFTIDNLESLANNCKADSMRYSTNKVSDGDCASFGFRGETLASTADLSILEISSRTAKARQSWSVILKGTEALYFGPSVRWQRQSAGTTVCVRDAFHNLPVRRLAHTPSARTLELIRREIETYALIFPNVSFQLKHFRTQAKIMTIPRTASTLEAFRRIFGRTLVHQTHPIDSSHDSLKIEGFISLTGTSTKAYQFFYINKHPMAPCDLHRLIDRKFSASTFARDVRQSSSLLVEYRKGDKKPVYILSITIPPIFVDNHIEPSKSAVNIQNHATLHSFLSSVIEEFLIRNSFVKSPSQAQLHGESAQTPRKRRRLADHTVSVYLPEPPRQSHRITELDSFSPEQELLQLGCSECSGSCDGCSSCCGEVVWRDPTTGEPFIVDTATGNSRRALDPEGSASVPRRTLAARGREDIEQDEIPSWIGEALTANEVYARKERPIPAVPCSDAFISDMRHYELQKQLQYKQSASQAASSSYPFSRDDLKGAVVINQLDSKFIACLLPSDPVTDDAGYGSGVSSYGSSRTLVLVDQHAADERVRVEWLQRDICLGYLRNDDGTGVERITLDPPVPILLTKHEKLTLQRSGDVRDLLTSWGVEFAPINGTGEDDNRFDNDSSYSQVMVTTIPGIVGHRLSSGDDLQHFVKGVLGDHSDDTLRGPPASSLQLYRQDEFSWKGALRRCPAQLLELLNSKACRGAIMFNDSLTIEQCKELMERLSHTSVPFRCAHGRPSIVPLVDLGAPADLRGATRQVNWQAYEDCIQAQARTTRYR</sequence>
<reference evidence="1" key="1">
    <citation type="submission" date="2019-10" db="EMBL/GenBank/DDBJ databases">
        <authorList>
            <consortium name="DOE Joint Genome Institute"/>
            <person name="Kuo A."/>
            <person name="Miyauchi S."/>
            <person name="Kiss E."/>
            <person name="Drula E."/>
            <person name="Kohler A."/>
            <person name="Sanchez-Garcia M."/>
            <person name="Andreopoulos B."/>
            <person name="Barry K.W."/>
            <person name="Bonito G."/>
            <person name="Buee M."/>
            <person name="Carver A."/>
            <person name="Chen C."/>
            <person name="Cichocki N."/>
            <person name="Clum A."/>
            <person name="Culley D."/>
            <person name="Crous P.W."/>
            <person name="Fauchery L."/>
            <person name="Girlanda M."/>
            <person name="Hayes R."/>
            <person name="Keri Z."/>
            <person name="Labutti K."/>
            <person name="Lipzen A."/>
            <person name="Lombard V."/>
            <person name="Magnuson J."/>
            <person name="Maillard F."/>
            <person name="Morin E."/>
            <person name="Murat C."/>
            <person name="Nolan M."/>
            <person name="Ohm R."/>
            <person name="Pangilinan J."/>
            <person name="Pereira M."/>
            <person name="Perotto S."/>
            <person name="Peter M."/>
            <person name="Riley R."/>
            <person name="Sitrit Y."/>
            <person name="Stielow B."/>
            <person name="Szollosi G."/>
            <person name="Zifcakova L."/>
            <person name="Stursova M."/>
            <person name="Spatafora J.W."/>
            <person name="Tedersoo L."/>
            <person name="Vaario L.-M."/>
            <person name="Yamada A."/>
            <person name="Yan M."/>
            <person name="Wang P."/>
            <person name="Xu J."/>
            <person name="Bruns T."/>
            <person name="Baldrian P."/>
            <person name="Vilgalys R."/>
            <person name="Henrissat B."/>
            <person name="Grigoriev I.V."/>
            <person name="Hibbett D."/>
            <person name="Nagy L.G."/>
            <person name="Martin F.M."/>
        </authorList>
    </citation>
    <scope>NUCLEOTIDE SEQUENCE</scope>
    <source>
        <strain evidence="1">P2</strain>
    </source>
</reference>
<evidence type="ECO:0000313" key="2">
    <source>
        <dbReference type="Proteomes" id="UP000886501"/>
    </source>
</evidence>
<keyword evidence="2" id="KW-1185">Reference proteome</keyword>
<protein>
    <submittedName>
        <fullName evidence="1">Uncharacterized protein</fullName>
    </submittedName>
</protein>
<accession>A0ACB6ZN75</accession>